<feature type="chain" id="PRO_5002154845" evidence="3">
    <location>
        <begin position="22"/>
        <end position="363"/>
    </location>
</feature>
<evidence type="ECO:0000313" key="6">
    <source>
        <dbReference type="Proteomes" id="UP000031586"/>
    </source>
</evidence>
<evidence type="ECO:0000259" key="4">
    <source>
        <dbReference type="Pfam" id="PF02275"/>
    </source>
</evidence>
<keyword evidence="2 5" id="KW-0378">Hydrolase</keyword>
<comment type="caution">
    <text evidence="5">The sequence shown here is derived from an EMBL/GenBank/DDBJ whole genome shotgun (WGS) entry which is preliminary data.</text>
</comment>
<feature type="signal peptide" evidence="3">
    <location>
        <begin position="1"/>
        <end position="21"/>
    </location>
</feature>
<gene>
    <name evidence="5" type="ORF">H735_05575</name>
</gene>
<dbReference type="Pfam" id="PF02275">
    <property type="entry name" value="CBAH"/>
    <property type="match status" value="1"/>
</dbReference>
<dbReference type="CDD" id="cd00542">
    <property type="entry name" value="Ntn_PVA"/>
    <property type="match status" value="1"/>
</dbReference>
<dbReference type="Gene3D" id="3.60.60.10">
    <property type="entry name" value="Penicillin V Acylase, Chain A"/>
    <property type="match status" value="1"/>
</dbReference>
<accession>A0A0C1WC20</accession>
<dbReference type="InterPro" id="IPR029055">
    <property type="entry name" value="Ntn_hydrolases_N"/>
</dbReference>
<dbReference type="SUPFAM" id="SSF56235">
    <property type="entry name" value="N-terminal nucleophile aminohydrolases (Ntn hydrolases)"/>
    <property type="match status" value="1"/>
</dbReference>
<dbReference type="InterPro" id="IPR029132">
    <property type="entry name" value="CBAH/NAAA_C"/>
</dbReference>
<dbReference type="PANTHER" id="PTHR35527">
    <property type="entry name" value="CHOLOYLGLYCINE HYDROLASE"/>
    <property type="match status" value="1"/>
</dbReference>
<sequence length="363" mass="40290">MIKKTLLAMALSASIIVPARACTGISLSTVANDHIHARTIEWGENDLNSKLIVAPRDYTFTSTMPDQKQGLSWKSKYGFVGISVSDDRFIGEGINEEGLTAGLFYFKGYGSLKAYDVKDRANSIADMDFVRWMLSQFKTVDEVKTAMKNIDIVPVYIDEKGQPSPTGHWRVTDKAGNNIVIEIMDHGQVHIYDNEVGVLTNSPTFPWQVTNLNNYIHLQPGTSAPTKFGGVEAKSFGIGSGFLGMPGDITPPSRFVRAAFFVNTAPESKTGEEAVSQAFHILNNFDIPIGTEFGPEYREHIPDLPSATQWTSVIDQGNKALYYTTMHDSRIKKVDLTKIDFDKKQEVKRELDNGTFTFTDVTP</sequence>
<dbReference type="AlphaFoldDB" id="A0A0C1WC20"/>
<dbReference type="EMBL" id="JPRD01000011">
    <property type="protein sequence ID" value="KIF53857.1"/>
    <property type="molecule type" value="Genomic_DNA"/>
</dbReference>
<feature type="domain" description="Choloylglycine hydrolase/NAAA C-terminal" evidence="4">
    <location>
        <begin position="22"/>
        <end position="346"/>
    </location>
</feature>
<dbReference type="InterPro" id="IPR052193">
    <property type="entry name" value="Peptidase_C59"/>
</dbReference>
<dbReference type="PATRIC" id="fig|1229493.5.peg.180"/>
<name>A0A0C1WC20_9VIBR</name>
<organism evidence="5 6">
    <name type="scientific">Vibrio owensii CAIM 1854 = LMG 25443</name>
    <dbReference type="NCBI Taxonomy" id="1229493"/>
    <lineage>
        <taxon>Bacteria</taxon>
        <taxon>Pseudomonadati</taxon>
        <taxon>Pseudomonadota</taxon>
        <taxon>Gammaproteobacteria</taxon>
        <taxon>Vibrionales</taxon>
        <taxon>Vibrionaceae</taxon>
        <taxon>Vibrio</taxon>
    </lineage>
</organism>
<keyword evidence="3" id="KW-0732">Signal</keyword>
<dbReference type="GO" id="GO:0016787">
    <property type="term" value="F:hydrolase activity"/>
    <property type="evidence" value="ECO:0007669"/>
    <property type="project" value="UniProtKB-KW"/>
</dbReference>
<reference evidence="5 6" key="1">
    <citation type="submission" date="2014-07" db="EMBL/GenBank/DDBJ databases">
        <title>Unique and conserved regions in Vibrio harveyi and related species in comparison with the shrimp pathogen Vibrio harveyi CAIM 1792.</title>
        <authorList>
            <person name="Espinoza-Valles I."/>
            <person name="Vora G."/>
            <person name="Leekitcharoenphon P."/>
            <person name="Ussery D."/>
            <person name="Hoj L."/>
            <person name="Gomez-Gil B."/>
        </authorList>
    </citation>
    <scope>NUCLEOTIDE SEQUENCE [LARGE SCALE GENOMIC DNA]</scope>
    <source>
        <strain evidence="6">CAIM 1854 / LMG 25443</strain>
    </source>
</reference>
<evidence type="ECO:0000256" key="3">
    <source>
        <dbReference type="SAM" id="SignalP"/>
    </source>
</evidence>
<dbReference type="Proteomes" id="UP000031586">
    <property type="component" value="Unassembled WGS sequence"/>
</dbReference>
<dbReference type="RefSeq" id="WP_027726803.1">
    <property type="nucleotide sequence ID" value="NZ_BAOH01000117.1"/>
</dbReference>
<protein>
    <submittedName>
        <fullName evidence="5">Choloylglycine hydrolase</fullName>
    </submittedName>
</protein>
<comment type="similarity">
    <text evidence="1">Belongs to the peptidase C59 family.</text>
</comment>
<evidence type="ECO:0000256" key="2">
    <source>
        <dbReference type="ARBA" id="ARBA00022801"/>
    </source>
</evidence>
<dbReference type="PANTHER" id="PTHR35527:SF2">
    <property type="entry name" value="HYDROLASE"/>
    <property type="match status" value="1"/>
</dbReference>
<evidence type="ECO:0000256" key="1">
    <source>
        <dbReference type="ARBA" id="ARBA00006625"/>
    </source>
</evidence>
<proteinExistence type="inferred from homology"/>
<evidence type="ECO:0000313" key="5">
    <source>
        <dbReference type="EMBL" id="KIF53857.1"/>
    </source>
</evidence>